<feature type="domain" description="Response regulatory" evidence="15">
    <location>
        <begin position="2002"/>
        <end position="2120"/>
    </location>
</feature>
<feature type="domain" description="PAS" evidence="16">
    <location>
        <begin position="411"/>
        <end position="457"/>
    </location>
</feature>
<dbReference type="InterPro" id="IPR013655">
    <property type="entry name" value="PAS_fold_3"/>
</dbReference>
<dbReference type="SMART" id="SM00091">
    <property type="entry name" value="PAS"/>
    <property type="match status" value="10"/>
</dbReference>
<dbReference type="PROSITE" id="PS50112">
    <property type="entry name" value="PAS"/>
    <property type="match status" value="8"/>
</dbReference>
<feature type="domain" description="PAS" evidence="16">
    <location>
        <begin position="1202"/>
        <end position="1272"/>
    </location>
</feature>
<sequence length="2129" mass="244429">MNDKARMTEEKLQMKIQQLSEEQESLKEVLNEVLFKLEERKKEIECHNAISRLMQTPSLSIEEVIQEIVKVVPQSWQFPDFTHASIKLNGQVFNSSGNSKKTYVLTQPIVLEGRQLGEIKVSHNAVVVKNRTPFLVEEEVLLKAIAERISSFIKYERERELQEQNKQKYQILVENINDAIFETDENGVLTYVSPQIEQVTGYTPSELVGQLFYSKQEHLRGILEERFRVLQKKGGIKNDYEFLTKTGTTCWVRISSKAKYIDGQFCGALGTVSDISEKKKLELELTKSEWLYRSMMDASPDIVTIADIHGQIILTSPKTLEVFGHDSVDYFTGRNVWDFIKSESKEKCEATFKCLLVGDRINVVEFKAIKSDGTTFYIEVSANLIRNEEGKPHRIIIITRDITARKQAENQMLKLSLAVEQSPASIVITNIDGDIEYVNPKTCQTTGYAADELIGKNPRILKSGETSEDEYEYLWRSISHGETWQGIFHNKRKNGDFYWESAQITPIKNDAGELLGYFGVKEDVTDYKNIQEALLRSEERFKQVAEHSQTVVWEVDENGLYTYVGGAVKRVWGYLPEEIVGKKHFYDLHPEKGRKEFKRAAFKFFKDKKIITNLENQVVPKDGDPRWMLTNGIPILDKEGQFLGYRGSDLNINEKKQADKALKASETMLNNAQELAQMGSWEFNIINNEVNWSKNFYKLMEVTENDRTVSFDYFSDRIHPEDKDLLDEELETLIEQKKATSQQHRLLMPDGKVKWVENRIVPDFDSRGNLIALKGINLDITAKKMVEQELVKREEKLYEAQKLAQICSWEHSFKDHSTIWSDNTYDLYQIDRKLVQPSYEYILENRIHPDDVHFFVESVEQIHQDPQELSYDSRIVLPGGEIRWMTNEIVPVLENGELVGLSGINQDITDKKETELAITNQNNRMNAALRAIPDLIFIMRDDGTYLEYYANKEEELLLSPGNIVGSNIADAFPAEAARFHLDKFRECLRRKELINYNYSIPINGSELFFEARISPVDNHSVLVLARNITSEREQEVLLKRLSLAVKQSPVITVITDLKANVEYVNPVFERITGYSLAEIIGKNVRILQSGETPRAVYNEMWKTIKAGTSWHGEWKNRKKNGEKYWEDVIITPITDDDGQVMNYLAVKQDVTDRKKADLEIFNLNQNLEEKIKQRTKELEKSNRVLKEEIEKRKKTEHELTLSQQNYRNVVENVKEIIFKTDLEGNWLFLNQAWEEITGFTVDESIGERFMNYVYPDDRQRNWELFEPLIQQEKAHCKHEVRYLTKDGSYIWVEVFARLGLDEDNQIIGTYGTLQDITVRKRAENFEREVLDLSANFTGISFNEIDGALNVALERIGQFLTADRAYIFEIDNTQALMSNTYEWCNHGVLPEISNLKDIPVDIFPMWMKQLKSGNAIIIPSVANLPESWHAEKAILEPQGIQSLVVLPMYEEERLIGFVGLDLVKHQREFLEIEIKILNIWGTMLSNLVYRKQTEFLLEQTRQNHETFYNTVDDFLYILNDEWKIIDMNLSMCNRLGYLKEELQNRPIKSLLLEEQEQQVENIFDSLLEGQTDYCTIPMVTKGGNKIPVETKLKRGFWDGQSVVFGASKDISKLRLSEEKFSTAFHSNSGLMAISDIENGRYLDVNNAFLEAVEFSREELIGKKGTELGLFPDPGFEARILDKVEKEKSIRKYEVNWRTKSGVIRIGLLSADTIFIGDRKCMLSVTIDITERKRAEEEASKARIEAEEANRAKSEFLSRMSHELRTPMNSILGFGQLLEMGELKEPQKRGVKHIMQSGKHLLNLINEVLDISRIEAGRLELSIEPVSLENAIYEIIDLVQPQVERNSLNLRFVVSESSRMCVMVDRQRFKQIMLNLVNNAIKYNKSEGSATIETQRIGKGPKKMIRIFVRDTGLGISEEDIEKLFTPFERIGAEKTRTEGTGLGLAVVKKLTEAMAGRVGLTSKKGEGSTFWVEFPLGNNKGKCIKEQREEATTIAENSTIRGKALYVEDDSSNVELVRELLENQRPNIELVSCGNGAEALNIALMHKPDIIFMVNHLSGLSGGELLRQFGANEKLAGVPVVVISADAMPKQIIKMLQLGAKDYLTKPLDISAFLRVLDRFLEAEEEGKGS</sequence>
<keyword evidence="9" id="KW-0067">ATP-binding</keyword>
<dbReference type="InterPro" id="IPR005467">
    <property type="entry name" value="His_kinase_dom"/>
</dbReference>
<evidence type="ECO:0000256" key="1">
    <source>
        <dbReference type="ARBA" id="ARBA00000085"/>
    </source>
</evidence>
<keyword evidence="11" id="KW-0472">Membrane</keyword>
<dbReference type="PANTHER" id="PTHR43304">
    <property type="entry name" value="PHYTOCHROME-LIKE PROTEIN CPH1"/>
    <property type="match status" value="1"/>
</dbReference>
<dbReference type="GO" id="GO:0005524">
    <property type="term" value="F:ATP binding"/>
    <property type="evidence" value="ECO:0007669"/>
    <property type="project" value="UniProtKB-KW"/>
</dbReference>
<keyword evidence="7" id="KW-0547">Nucleotide-binding</keyword>
<dbReference type="Pfam" id="PF02518">
    <property type="entry name" value="HATPase_c"/>
    <property type="match status" value="1"/>
</dbReference>
<dbReference type="SUPFAM" id="SSF55785">
    <property type="entry name" value="PYP-like sensor domain (PAS domain)"/>
    <property type="match status" value="11"/>
</dbReference>
<dbReference type="InterPro" id="IPR011006">
    <property type="entry name" value="CheY-like_superfamily"/>
</dbReference>
<feature type="domain" description="Histidine kinase" evidence="14">
    <location>
        <begin position="1757"/>
        <end position="1977"/>
    </location>
</feature>
<dbReference type="Gene3D" id="3.30.450.40">
    <property type="match status" value="1"/>
</dbReference>
<comment type="catalytic activity">
    <reaction evidence="1">
        <text>ATP + protein L-histidine = ADP + protein N-phospho-L-histidine.</text>
        <dbReference type="EC" id="2.7.13.3"/>
    </reaction>
</comment>
<dbReference type="SUPFAM" id="SSF47384">
    <property type="entry name" value="Homodimeric domain of signal transducing histidine kinase"/>
    <property type="match status" value="1"/>
</dbReference>
<dbReference type="Pfam" id="PF01590">
    <property type="entry name" value="GAF"/>
    <property type="match status" value="1"/>
</dbReference>
<dbReference type="PANTHER" id="PTHR43304:SF1">
    <property type="entry name" value="PAC DOMAIN-CONTAINING PROTEIN"/>
    <property type="match status" value="1"/>
</dbReference>
<comment type="caution">
    <text evidence="12">Lacks conserved residue(s) required for the propagation of feature annotation.</text>
</comment>
<dbReference type="SUPFAM" id="SSF55781">
    <property type="entry name" value="GAF domain-like"/>
    <property type="match status" value="1"/>
</dbReference>
<dbReference type="GO" id="GO:0005886">
    <property type="term" value="C:plasma membrane"/>
    <property type="evidence" value="ECO:0007669"/>
    <property type="project" value="UniProtKB-SubCell"/>
</dbReference>
<dbReference type="InterPro" id="IPR000014">
    <property type="entry name" value="PAS"/>
</dbReference>
<feature type="coiled-coil region" evidence="13">
    <location>
        <begin position="2"/>
        <end position="36"/>
    </location>
</feature>
<dbReference type="PROSITE" id="PS50110">
    <property type="entry name" value="RESPONSE_REGULATORY"/>
    <property type="match status" value="1"/>
</dbReference>
<dbReference type="SUPFAM" id="SSF55874">
    <property type="entry name" value="ATPase domain of HSP90 chaperone/DNA topoisomerase II/histidine kinase"/>
    <property type="match status" value="1"/>
</dbReference>
<dbReference type="SMART" id="SM00387">
    <property type="entry name" value="HATPase_c"/>
    <property type="match status" value="1"/>
</dbReference>
<proteinExistence type="predicted"/>
<dbReference type="InterPro" id="IPR036097">
    <property type="entry name" value="HisK_dim/P_sf"/>
</dbReference>
<dbReference type="RefSeq" id="WP_093919318.1">
    <property type="nucleotide sequence ID" value="NZ_FONW01000002.1"/>
</dbReference>
<evidence type="ECO:0000256" key="11">
    <source>
        <dbReference type="ARBA" id="ARBA00023136"/>
    </source>
</evidence>
<dbReference type="InterPro" id="IPR003661">
    <property type="entry name" value="HisK_dim/P_dom"/>
</dbReference>
<feature type="domain" description="PAC" evidence="17">
    <location>
        <begin position="869"/>
        <end position="920"/>
    </location>
</feature>
<reference evidence="18 19" key="1">
    <citation type="submission" date="2016-10" db="EMBL/GenBank/DDBJ databases">
        <authorList>
            <person name="de Groot N.N."/>
        </authorList>
    </citation>
    <scope>NUCLEOTIDE SEQUENCE [LARGE SCALE GENOMIC DNA]</scope>
    <source>
        <strain evidence="18 19">CGMCC 1.9156</strain>
    </source>
</reference>
<dbReference type="InterPro" id="IPR001610">
    <property type="entry name" value="PAC"/>
</dbReference>
<keyword evidence="8" id="KW-0418">Kinase</keyword>
<feature type="domain" description="PAC" evidence="17">
    <location>
        <begin position="236"/>
        <end position="287"/>
    </location>
</feature>
<dbReference type="InterPro" id="IPR001789">
    <property type="entry name" value="Sig_transdc_resp-reg_receiver"/>
</dbReference>
<dbReference type="PROSITE" id="PS50113">
    <property type="entry name" value="PAC"/>
    <property type="match status" value="8"/>
</dbReference>
<evidence type="ECO:0000256" key="10">
    <source>
        <dbReference type="ARBA" id="ARBA00023012"/>
    </source>
</evidence>
<evidence type="ECO:0000256" key="13">
    <source>
        <dbReference type="SAM" id="Coils"/>
    </source>
</evidence>
<evidence type="ECO:0000259" key="15">
    <source>
        <dbReference type="PROSITE" id="PS50110"/>
    </source>
</evidence>
<protein>
    <recommendedName>
        <fullName evidence="3">histidine kinase</fullName>
        <ecNumber evidence="3">2.7.13.3</ecNumber>
    </recommendedName>
</protein>
<dbReference type="SUPFAM" id="SSF52172">
    <property type="entry name" value="CheY-like"/>
    <property type="match status" value="1"/>
</dbReference>
<keyword evidence="5" id="KW-0597">Phosphoprotein</keyword>
<dbReference type="FunFam" id="1.10.287.130:FF:000038">
    <property type="entry name" value="Sensory transduction histidine kinase"/>
    <property type="match status" value="1"/>
</dbReference>
<dbReference type="InterPro" id="IPR029016">
    <property type="entry name" value="GAF-like_dom_sf"/>
</dbReference>
<evidence type="ECO:0000256" key="8">
    <source>
        <dbReference type="ARBA" id="ARBA00022777"/>
    </source>
</evidence>
<dbReference type="STRING" id="655355.SAMN05216283_102684"/>
<dbReference type="PRINTS" id="PR00344">
    <property type="entry name" value="BCTRLSENSOR"/>
</dbReference>
<evidence type="ECO:0000259" key="17">
    <source>
        <dbReference type="PROSITE" id="PS50113"/>
    </source>
</evidence>
<dbReference type="InterPro" id="IPR036890">
    <property type="entry name" value="HATPase_C_sf"/>
</dbReference>
<keyword evidence="10" id="KW-0902">Two-component regulatory system</keyword>
<dbReference type="Gene3D" id="3.30.450.20">
    <property type="entry name" value="PAS domain"/>
    <property type="match status" value="11"/>
</dbReference>
<keyword evidence="19" id="KW-1185">Reference proteome</keyword>
<feature type="domain" description="PAC" evidence="17">
    <location>
        <begin position="1110"/>
        <end position="1162"/>
    </location>
</feature>
<feature type="domain" description="PAS" evidence="16">
    <location>
        <begin position="1615"/>
        <end position="1661"/>
    </location>
</feature>
<evidence type="ECO:0000256" key="9">
    <source>
        <dbReference type="ARBA" id="ARBA00022840"/>
    </source>
</evidence>
<evidence type="ECO:0000256" key="2">
    <source>
        <dbReference type="ARBA" id="ARBA00004236"/>
    </source>
</evidence>
<dbReference type="FunFam" id="3.30.565.10:FF:000023">
    <property type="entry name" value="PAS domain-containing sensor histidine kinase"/>
    <property type="match status" value="1"/>
</dbReference>
<keyword evidence="4" id="KW-1003">Cell membrane</keyword>
<dbReference type="Gene3D" id="3.40.50.2300">
    <property type="match status" value="1"/>
</dbReference>
<feature type="domain" description="PAS" evidence="16">
    <location>
        <begin position="165"/>
        <end position="210"/>
    </location>
</feature>
<dbReference type="Gene3D" id="1.10.287.130">
    <property type="match status" value="1"/>
</dbReference>
<dbReference type="Pfam" id="PF08447">
    <property type="entry name" value="PAS_3"/>
    <property type="match status" value="4"/>
</dbReference>
<dbReference type="Gene3D" id="2.10.70.100">
    <property type="match status" value="2"/>
</dbReference>
<dbReference type="SMART" id="SM00388">
    <property type="entry name" value="HisKA"/>
    <property type="match status" value="1"/>
</dbReference>
<dbReference type="Pfam" id="PF00512">
    <property type="entry name" value="HisKA"/>
    <property type="match status" value="1"/>
</dbReference>
<organism evidence="18 19">
    <name type="scientific">Sunxiuqinia elliptica</name>
    <dbReference type="NCBI Taxonomy" id="655355"/>
    <lineage>
        <taxon>Bacteria</taxon>
        <taxon>Pseudomonadati</taxon>
        <taxon>Bacteroidota</taxon>
        <taxon>Bacteroidia</taxon>
        <taxon>Marinilabiliales</taxon>
        <taxon>Prolixibacteraceae</taxon>
        <taxon>Sunxiuqinia</taxon>
    </lineage>
</organism>
<evidence type="ECO:0000256" key="3">
    <source>
        <dbReference type="ARBA" id="ARBA00012438"/>
    </source>
</evidence>
<keyword evidence="13" id="KW-0175">Coiled coil</keyword>
<evidence type="ECO:0000256" key="5">
    <source>
        <dbReference type="ARBA" id="ARBA00022553"/>
    </source>
</evidence>
<dbReference type="Gene3D" id="3.30.565.10">
    <property type="entry name" value="Histidine kinase-like ATPase, C-terminal domain"/>
    <property type="match status" value="1"/>
</dbReference>
<dbReference type="InterPro" id="IPR004358">
    <property type="entry name" value="Sig_transdc_His_kin-like_C"/>
</dbReference>
<evidence type="ECO:0000256" key="4">
    <source>
        <dbReference type="ARBA" id="ARBA00022475"/>
    </source>
</evidence>
<feature type="domain" description="PAS" evidence="16">
    <location>
        <begin position="1499"/>
        <end position="1569"/>
    </location>
</feature>
<dbReference type="Pfam" id="PF00989">
    <property type="entry name" value="PAS"/>
    <property type="match status" value="1"/>
</dbReference>
<evidence type="ECO:0000259" key="16">
    <source>
        <dbReference type="PROSITE" id="PS50112"/>
    </source>
</evidence>
<dbReference type="InterPro" id="IPR035965">
    <property type="entry name" value="PAS-like_dom_sf"/>
</dbReference>
<feature type="domain" description="PAC" evidence="17">
    <location>
        <begin position="362"/>
        <end position="414"/>
    </location>
</feature>
<dbReference type="NCBIfam" id="TIGR00229">
    <property type="entry name" value="sensory_box"/>
    <property type="match status" value="9"/>
</dbReference>
<gene>
    <name evidence="18" type="ORF">SAMN05216283_102684</name>
</gene>
<evidence type="ECO:0000256" key="7">
    <source>
        <dbReference type="ARBA" id="ARBA00022741"/>
    </source>
</evidence>
<evidence type="ECO:0000313" key="18">
    <source>
        <dbReference type="EMBL" id="SFF10591.1"/>
    </source>
</evidence>
<comment type="subcellular location">
    <subcellularLocation>
        <location evidence="2">Cell membrane</location>
    </subcellularLocation>
</comment>
<feature type="domain" description="PAS" evidence="16">
    <location>
        <begin position="1037"/>
        <end position="1088"/>
    </location>
</feature>
<dbReference type="InterPro" id="IPR003018">
    <property type="entry name" value="GAF"/>
</dbReference>
<dbReference type="CDD" id="cd00130">
    <property type="entry name" value="PAS"/>
    <property type="match status" value="9"/>
</dbReference>
<feature type="domain" description="PAC" evidence="17">
    <location>
        <begin position="612"/>
        <end position="664"/>
    </location>
</feature>
<evidence type="ECO:0000259" key="14">
    <source>
        <dbReference type="PROSITE" id="PS50109"/>
    </source>
</evidence>
<dbReference type="InterPro" id="IPR003594">
    <property type="entry name" value="HATPase_dom"/>
</dbReference>
<dbReference type="PROSITE" id="PS50109">
    <property type="entry name" value="HIS_KIN"/>
    <property type="match status" value="1"/>
</dbReference>
<dbReference type="CDD" id="cd00082">
    <property type="entry name" value="HisKA"/>
    <property type="match status" value="1"/>
</dbReference>
<accession>A0A1I2G1S5</accession>
<dbReference type="Proteomes" id="UP000198964">
    <property type="component" value="Unassembled WGS sequence"/>
</dbReference>
<feature type="coiled-coil region" evidence="13">
    <location>
        <begin position="1153"/>
        <end position="1205"/>
    </location>
</feature>
<dbReference type="InterPro" id="IPR000700">
    <property type="entry name" value="PAS-assoc_C"/>
</dbReference>
<dbReference type="CDD" id="cd16922">
    <property type="entry name" value="HATPase_EvgS-ArcB-TorS-like"/>
    <property type="match status" value="1"/>
</dbReference>
<name>A0A1I2G1S5_9BACT</name>
<dbReference type="InterPro" id="IPR013767">
    <property type="entry name" value="PAS_fold"/>
</dbReference>
<dbReference type="GO" id="GO:0006355">
    <property type="term" value="P:regulation of DNA-templated transcription"/>
    <property type="evidence" value="ECO:0007669"/>
    <property type="project" value="InterPro"/>
</dbReference>
<evidence type="ECO:0000313" key="19">
    <source>
        <dbReference type="Proteomes" id="UP000198964"/>
    </source>
</evidence>
<dbReference type="EC" id="2.7.13.3" evidence="3"/>
<feature type="domain" description="PAS" evidence="16">
    <location>
        <begin position="288"/>
        <end position="359"/>
    </location>
</feature>
<dbReference type="Pfam" id="PF00072">
    <property type="entry name" value="Response_reg"/>
    <property type="match status" value="1"/>
</dbReference>
<feature type="domain" description="PAS" evidence="16">
    <location>
        <begin position="537"/>
        <end position="608"/>
    </location>
</feature>
<dbReference type="Pfam" id="PF08448">
    <property type="entry name" value="PAS_4"/>
    <property type="match status" value="1"/>
</dbReference>
<dbReference type="EMBL" id="FONW01000002">
    <property type="protein sequence ID" value="SFF10591.1"/>
    <property type="molecule type" value="Genomic_DNA"/>
</dbReference>
<keyword evidence="6" id="KW-0808">Transferase</keyword>
<evidence type="ECO:0000256" key="12">
    <source>
        <dbReference type="PROSITE-ProRule" id="PRU00169"/>
    </source>
</evidence>
<evidence type="ECO:0000256" key="6">
    <source>
        <dbReference type="ARBA" id="ARBA00022679"/>
    </source>
</evidence>
<feature type="domain" description="PAC" evidence="17">
    <location>
        <begin position="482"/>
        <end position="536"/>
    </location>
</feature>
<dbReference type="InterPro" id="IPR013656">
    <property type="entry name" value="PAS_4"/>
</dbReference>
<dbReference type="GO" id="GO:0000155">
    <property type="term" value="F:phosphorelay sensor kinase activity"/>
    <property type="evidence" value="ECO:0007669"/>
    <property type="project" value="InterPro"/>
</dbReference>
<dbReference type="SMART" id="SM00448">
    <property type="entry name" value="REC"/>
    <property type="match status" value="1"/>
</dbReference>
<dbReference type="SMART" id="SM00086">
    <property type="entry name" value="PAC"/>
    <property type="match status" value="9"/>
</dbReference>
<feature type="domain" description="PAC" evidence="17">
    <location>
        <begin position="1276"/>
        <end position="1328"/>
    </location>
</feature>
<dbReference type="Pfam" id="PF13426">
    <property type="entry name" value="PAS_9"/>
    <property type="match status" value="5"/>
</dbReference>
<dbReference type="InterPro" id="IPR052162">
    <property type="entry name" value="Sensor_kinase/Photoreceptor"/>
</dbReference>
<feature type="domain" description="PAC" evidence="17">
    <location>
        <begin position="740"/>
        <end position="792"/>
    </location>
</feature>